<reference evidence="2 3" key="1">
    <citation type="submission" date="2018-07" db="EMBL/GenBank/DDBJ databases">
        <title>Venubactetium sediminum gen. nov., sp. nov., isolated from a marine solar saltern.</title>
        <authorList>
            <person name="Wang S."/>
        </authorList>
    </citation>
    <scope>NUCLEOTIDE SEQUENCE [LARGE SCALE GENOMIC DNA]</scope>
    <source>
        <strain evidence="2 3">WD2A32</strain>
    </source>
</reference>
<dbReference type="EMBL" id="QPMH01000005">
    <property type="protein sequence ID" value="RDD62531.1"/>
    <property type="molecule type" value="Genomic_DNA"/>
</dbReference>
<evidence type="ECO:0000256" key="1">
    <source>
        <dbReference type="SAM" id="MobiDB-lite"/>
    </source>
</evidence>
<dbReference type="Proteomes" id="UP000253941">
    <property type="component" value="Unassembled WGS sequence"/>
</dbReference>
<dbReference type="RefSeq" id="WP_114581627.1">
    <property type="nucleotide sequence ID" value="NZ_QPMH01000005.1"/>
</dbReference>
<dbReference type="AlphaFoldDB" id="A0A369TB18"/>
<gene>
    <name evidence="2" type="ORF">DRB17_07755</name>
</gene>
<sequence>MDDIRERDLSRKSNEDLTDEEKRELARRFQEFSDLVREKGPQSLGLQSKPRKKRISKWDPAAMASAGKKADSR</sequence>
<keyword evidence="3" id="KW-1185">Reference proteome</keyword>
<feature type="region of interest" description="Disordered" evidence="1">
    <location>
        <begin position="1"/>
        <end position="22"/>
    </location>
</feature>
<feature type="region of interest" description="Disordered" evidence="1">
    <location>
        <begin position="39"/>
        <end position="73"/>
    </location>
</feature>
<evidence type="ECO:0000313" key="3">
    <source>
        <dbReference type="Proteomes" id="UP000253941"/>
    </source>
</evidence>
<proteinExistence type="predicted"/>
<comment type="caution">
    <text evidence="2">The sequence shown here is derived from an EMBL/GenBank/DDBJ whole genome shotgun (WGS) entry which is preliminary data.</text>
</comment>
<protein>
    <submittedName>
        <fullName evidence="2">Uncharacterized protein</fullName>
    </submittedName>
</protein>
<accession>A0A369TB18</accession>
<name>A0A369TB18_9PROT</name>
<evidence type="ECO:0000313" key="2">
    <source>
        <dbReference type="EMBL" id="RDD62531.1"/>
    </source>
</evidence>
<organism evidence="2 3">
    <name type="scientific">Ferruginivarius sediminum</name>
    <dbReference type="NCBI Taxonomy" id="2661937"/>
    <lineage>
        <taxon>Bacteria</taxon>
        <taxon>Pseudomonadati</taxon>
        <taxon>Pseudomonadota</taxon>
        <taxon>Alphaproteobacteria</taxon>
        <taxon>Rhodospirillales</taxon>
        <taxon>Rhodospirillaceae</taxon>
        <taxon>Ferruginivarius</taxon>
    </lineage>
</organism>